<keyword evidence="1" id="KW-0812">Transmembrane</keyword>
<keyword evidence="1" id="KW-0472">Membrane</keyword>
<sequence>MYVHAHPFIPSSFYFLVFFFPFFLFFALSTKAIFKPCTGMFPHTAYVYYGRVSITGCSSFFDISVLHV</sequence>
<keyword evidence="3" id="KW-1185">Reference proteome</keyword>
<dbReference type="AlphaFoldDB" id="A0AAV7DMQ6"/>
<protein>
    <recommendedName>
        <fullName evidence="4">Secreted protein</fullName>
    </recommendedName>
</protein>
<organism evidence="2 3">
    <name type="scientific">Engystomops pustulosus</name>
    <name type="common">Tungara frog</name>
    <name type="synonym">Physalaemus pustulosus</name>
    <dbReference type="NCBI Taxonomy" id="76066"/>
    <lineage>
        <taxon>Eukaryota</taxon>
        <taxon>Metazoa</taxon>
        <taxon>Chordata</taxon>
        <taxon>Craniata</taxon>
        <taxon>Vertebrata</taxon>
        <taxon>Euteleostomi</taxon>
        <taxon>Amphibia</taxon>
        <taxon>Batrachia</taxon>
        <taxon>Anura</taxon>
        <taxon>Neobatrachia</taxon>
        <taxon>Hyloidea</taxon>
        <taxon>Leptodactylidae</taxon>
        <taxon>Leiuperinae</taxon>
        <taxon>Engystomops</taxon>
    </lineage>
</organism>
<gene>
    <name evidence="2" type="ORF">GDO81_002754</name>
</gene>
<evidence type="ECO:0000313" key="2">
    <source>
        <dbReference type="EMBL" id="KAG8598820.1"/>
    </source>
</evidence>
<dbReference type="EMBL" id="WNYA01000001">
    <property type="protein sequence ID" value="KAG8598820.1"/>
    <property type="molecule type" value="Genomic_DNA"/>
</dbReference>
<reference evidence="2" key="1">
    <citation type="thesis" date="2020" institute="ProQuest LLC" country="789 East Eisenhower Parkway, Ann Arbor, MI, USA">
        <title>Comparative Genomics and Chromosome Evolution.</title>
        <authorList>
            <person name="Mudd A.B."/>
        </authorList>
    </citation>
    <scope>NUCLEOTIDE SEQUENCE</scope>
    <source>
        <strain evidence="2">237g6f4</strain>
        <tissue evidence="2">Blood</tissue>
    </source>
</reference>
<evidence type="ECO:0000256" key="1">
    <source>
        <dbReference type="SAM" id="Phobius"/>
    </source>
</evidence>
<proteinExistence type="predicted"/>
<evidence type="ECO:0008006" key="4">
    <source>
        <dbReference type="Google" id="ProtNLM"/>
    </source>
</evidence>
<comment type="caution">
    <text evidence="2">The sequence shown here is derived from an EMBL/GenBank/DDBJ whole genome shotgun (WGS) entry which is preliminary data.</text>
</comment>
<name>A0AAV7DMQ6_ENGPU</name>
<keyword evidence="1" id="KW-1133">Transmembrane helix</keyword>
<evidence type="ECO:0000313" key="3">
    <source>
        <dbReference type="Proteomes" id="UP000824782"/>
    </source>
</evidence>
<dbReference type="Proteomes" id="UP000824782">
    <property type="component" value="Unassembled WGS sequence"/>
</dbReference>
<feature type="transmembrane region" description="Helical" evidence="1">
    <location>
        <begin position="12"/>
        <end position="34"/>
    </location>
</feature>
<accession>A0AAV7DMQ6</accession>